<reference evidence="1" key="1">
    <citation type="submission" date="2023-01" db="EMBL/GenBank/DDBJ databases">
        <title>Whole-genome sequence of Pseudomonas putida NBRC 14671.</title>
        <authorList>
            <person name="Morohoshi T."/>
            <person name="Someya N."/>
        </authorList>
    </citation>
    <scope>NUCLEOTIDE SEQUENCE</scope>
    <source>
        <strain evidence="1">NBRC 14671</strain>
    </source>
</reference>
<evidence type="ECO:0000313" key="1">
    <source>
        <dbReference type="EMBL" id="GLO34085.1"/>
    </source>
</evidence>
<gene>
    <name evidence="1" type="ORF">PPUN14671_09180</name>
</gene>
<protein>
    <recommendedName>
        <fullName evidence="3">Lipoprotein</fullName>
    </recommendedName>
</protein>
<dbReference type="EMBL" id="BSKJ01000002">
    <property type="protein sequence ID" value="GLO34085.1"/>
    <property type="molecule type" value="Genomic_DNA"/>
</dbReference>
<dbReference type="AlphaFoldDB" id="A0AA37VUP4"/>
<accession>A0AA37VUP4</accession>
<organism evidence="1 2">
    <name type="scientific">Pseudomonas putida</name>
    <name type="common">Arthrobacter siderocapsulatus</name>
    <dbReference type="NCBI Taxonomy" id="303"/>
    <lineage>
        <taxon>Bacteria</taxon>
        <taxon>Pseudomonadati</taxon>
        <taxon>Pseudomonadota</taxon>
        <taxon>Gammaproteobacteria</taxon>
        <taxon>Pseudomonadales</taxon>
        <taxon>Pseudomonadaceae</taxon>
        <taxon>Pseudomonas</taxon>
    </lineage>
</organism>
<evidence type="ECO:0000313" key="2">
    <source>
        <dbReference type="Proteomes" id="UP001161257"/>
    </source>
</evidence>
<dbReference type="PROSITE" id="PS51257">
    <property type="entry name" value="PROKAR_LIPOPROTEIN"/>
    <property type="match status" value="1"/>
</dbReference>
<dbReference type="RefSeq" id="WP_284353401.1">
    <property type="nucleotide sequence ID" value="NZ_BSKF01000001.1"/>
</dbReference>
<proteinExistence type="predicted"/>
<dbReference type="Proteomes" id="UP001161257">
    <property type="component" value="Unassembled WGS sequence"/>
</dbReference>
<sequence>MRVLATVVVLSVLAGCAGIPQPPGIETTLGAISRPPGYSEPGPIYVSIEPRSSPWFEKDTSAGTKKYYWDDFKNSDANANLPLERSFVSVLKVDGSVNAGFVSSKYSAAAGRYKTSLDYAKFRDDVMGDKNTPVRVGVGVRIVADITTTKADIDLGSIFAIAFAAKAGYLKGQIEVLKIGLDSPSFNLVLPPPTEINDTSLQNALQAVASIRAKLYDADTKLTPHILAVQTPATKQ</sequence>
<name>A0AA37VUP4_PSEPU</name>
<evidence type="ECO:0008006" key="3">
    <source>
        <dbReference type="Google" id="ProtNLM"/>
    </source>
</evidence>
<comment type="caution">
    <text evidence="1">The sequence shown here is derived from an EMBL/GenBank/DDBJ whole genome shotgun (WGS) entry which is preliminary data.</text>
</comment>